<accession>A0ABV1ADI2</accession>
<evidence type="ECO:0008006" key="4">
    <source>
        <dbReference type="Google" id="ProtNLM"/>
    </source>
</evidence>
<evidence type="ECO:0000313" key="3">
    <source>
        <dbReference type="Proteomes" id="UP001469553"/>
    </source>
</evidence>
<comment type="caution">
    <text evidence="2">The sequence shown here is derived from an EMBL/GenBank/DDBJ whole genome shotgun (WGS) entry which is preliminary data.</text>
</comment>
<evidence type="ECO:0000313" key="2">
    <source>
        <dbReference type="EMBL" id="MEQ2316632.1"/>
    </source>
</evidence>
<reference evidence="2 3" key="1">
    <citation type="submission" date="2021-06" db="EMBL/GenBank/DDBJ databases">
        <authorList>
            <person name="Palmer J.M."/>
        </authorList>
    </citation>
    <scope>NUCLEOTIDE SEQUENCE [LARGE SCALE GENOMIC DNA]</scope>
    <source>
        <strain evidence="2 3">AS_MEX2019</strain>
        <tissue evidence="2">Muscle</tissue>
    </source>
</reference>
<evidence type="ECO:0000256" key="1">
    <source>
        <dbReference type="SAM" id="MobiDB-lite"/>
    </source>
</evidence>
<protein>
    <recommendedName>
        <fullName evidence="4">Secreted protein</fullName>
    </recommendedName>
</protein>
<proteinExistence type="predicted"/>
<dbReference type="Proteomes" id="UP001469553">
    <property type="component" value="Unassembled WGS sequence"/>
</dbReference>
<gene>
    <name evidence="2" type="ORF">AMECASPLE_034342</name>
</gene>
<organism evidence="2 3">
    <name type="scientific">Ameca splendens</name>
    <dbReference type="NCBI Taxonomy" id="208324"/>
    <lineage>
        <taxon>Eukaryota</taxon>
        <taxon>Metazoa</taxon>
        <taxon>Chordata</taxon>
        <taxon>Craniata</taxon>
        <taxon>Vertebrata</taxon>
        <taxon>Euteleostomi</taxon>
        <taxon>Actinopterygii</taxon>
        <taxon>Neopterygii</taxon>
        <taxon>Teleostei</taxon>
        <taxon>Neoteleostei</taxon>
        <taxon>Acanthomorphata</taxon>
        <taxon>Ovalentaria</taxon>
        <taxon>Atherinomorphae</taxon>
        <taxon>Cyprinodontiformes</taxon>
        <taxon>Goodeidae</taxon>
        <taxon>Ameca</taxon>
    </lineage>
</organism>
<feature type="region of interest" description="Disordered" evidence="1">
    <location>
        <begin position="82"/>
        <end position="105"/>
    </location>
</feature>
<sequence length="105" mass="11796">MFLSTIMFAFSSSYTLLFLARSLQGVGSSCSSVAGIIFQFHLLRIACYSVCLFNSEKQETGNPYQHWVSHPEEMIQTCHPAHHDGRTKENGKKRGWGLAVSVNDR</sequence>
<feature type="compositionally biased region" description="Basic and acidic residues" evidence="1">
    <location>
        <begin position="82"/>
        <end position="92"/>
    </location>
</feature>
<name>A0ABV1ADI2_9TELE</name>
<keyword evidence="3" id="KW-1185">Reference proteome</keyword>
<dbReference type="EMBL" id="JAHRIP010089479">
    <property type="protein sequence ID" value="MEQ2316632.1"/>
    <property type="molecule type" value="Genomic_DNA"/>
</dbReference>